<reference evidence="1 2" key="1">
    <citation type="journal article" date="2020" name="Int. J. Syst. Evol. Microbiol.">
        <title>Novel acetic acid bacteria from cider fermentations: Acetobacter conturbans sp. nov. and Acetobacter fallax sp. nov.</title>
        <authorList>
            <person name="Sombolestani A.S."/>
            <person name="Cleenwerck I."/>
            <person name="Cnockaert M."/>
            <person name="Borremans W."/>
            <person name="Wieme A.D."/>
            <person name="De Vuyst L."/>
            <person name="Vandamme P."/>
        </authorList>
    </citation>
    <scope>NUCLEOTIDE SEQUENCE [LARGE SCALE GENOMIC DNA]</scope>
    <source>
        <strain evidence="1 2">LMG 30640</strain>
    </source>
</reference>
<gene>
    <name evidence="1" type="ORF">GOB93_12030</name>
</gene>
<dbReference type="Gene3D" id="3.40.1410.10">
    <property type="entry name" value="Chorismate lyase-like"/>
    <property type="match status" value="1"/>
</dbReference>
<accession>A0ABX0JRE9</accession>
<evidence type="ECO:0000313" key="2">
    <source>
        <dbReference type="Proteomes" id="UP000635278"/>
    </source>
</evidence>
<organism evidence="1 2">
    <name type="scientific">Acetobacter musti</name>
    <dbReference type="NCBI Taxonomy" id="864732"/>
    <lineage>
        <taxon>Bacteria</taxon>
        <taxon>Pseudomonadati</taxon>
        <taxon>Pseudomonadota</taxon>
        <taxon>Alphaproteobacteria</taxon>
        <taxon>Acetobacterales</taxon>
        <taxon>Acetobacteraceae</taxon>
        <taxon>Acetobacter</taxon>
    </lineage>
</organism>
<dbReference type="Proteomes" id="UP000635278">
    <property type="component" value="Unassembled WGS sequence"/>
</dbReference>
<dbReference type="InterPro" id="IPR028978">
    <property type="entry name" value="Chorismate_lyase_/UTRA_dom_sf"/>
</dbReference>
<evidence type="ECO:0008006" key="3">
    <source>
        <dbReference type="Google" id="ProtNLM"/>
    </source>
</evidence>
<dbReference type="SUPFAM" id="SSF64288">
    <property type="entry name" value="Chorismate lyase-like"/>
    <property type="match status" value="1"/>
</dbReference>
<dbReference type="EMBL" id="WOTB01000015">
    <property type="protein sequence ID" value="NHN85363.1"/>
    <property type="molecule type" value="Genomic_DNA"/>
</dbReference>
<sequence>MTDNPLLNFRILQDLDETLLAAASATRALELWCETRQLYPAPVRIEATVKRNETVAAPDDIRELLAVGTEETVRYRRVHLTSGGPVLSRAENWYVPARLTAAMNRLLNTTTEPFGRVVSSLLISRETMESRKLSFSAASDGILQHVAVLRRGDGTPVSVVREIYTAALIPSVD</sequence>
<dbReference type="RefSeq" id="WP_173583752.1">
    <property type="nucleotide sequence ID" value="NZ_WOTB01000015.1"/>
</dbReference>
<keyword evidence="2" id="KW-1185">Reference proteome</keyword>
<protein>
    <recommendedName>
        <fullName evidence="3">Chorismate lyase</fullName>
    </recommendedName>
</protein>
<name>A0ABX0JRE9_9PROT</name>
<evidence type="ECO:0000313" key="1">
    <source>
        <dbReference type="EMBL" id="NHN85363.1"/>
    </source>
</evidence>
<comment type="caution">
    <text evidence="1">The sequence shown here is derived from an EMBL/GenBank/DDBJ whole genome shotgun (WGS) entry which is preliminary data.</text>
</comment>
<proteinExistence type="predicted"/>